<gene>
    <name evidence="4" type="primary">LOC107789637</name>
</gene>
<dbReference type="GO" id="GO:0009630">
    <property type="term" value="P:gravitropism"/>
    <property type="evidence" value="ECO:0007669"/>
    <property type="project" value="InterPro"/>
</dbReference>
<dbReference type="GeneID" id="107789637"/>
<keyword evidence="1" id="KW-0341">Growth regulation</keyword>
<dbReference type="Proteomes" id="UP000790787">
    <property type="component" value="Chromosome 11"/>
</dbReference>
<name>A0A1S3ZRP1_TOBAC</name>
<dbReference type="RefSeq" id="XP_016466984.1">
    <property type="nucleotide sequence ID" value="XM_016611498.1"/>
</dbReference>
<dbReference type="PANTHER" id="PTHR34045:SF17">
    <property type="match status" value="1"/>
</dbReference>
<proteinExistence type="inferred from homology"/>
<comment type="similarity">
    <text evidence="2">Belongs to the LAZY family.</text>
</comment>
<evidence type="ECO:0000256" key="1">
    <source>
        <dbReference type="ARBA" id="ARBA00022604"/>
    </source>
</evidence>
<accession>A0A1S3ZRP1</accession>
<dbReference type="OrthoDB" id="1729737at2759"/>
<evidence type="ECO:0000313" key="3">
    <source>
        <dbReference type="Proteomes" id="UP000790787"/>
    </source>
</evidence>
<dbReference type="PaxDb" id="4097-A0A1S3ZRP1"/>
<protein>
    <submittedName>
        <fullName evidence="4">Protein NEGATIVE GRAVITROPIC RESPONSE OF ROOTS isoform X1</fullName>
    </submittedName>
    <submittedName>
        <fullName evidence="4">Uncharacterized protein isoform X1</fullName>
    </submittedName>
</protein>
<dbReference type="STRING" id="4097.A0A1S3ZRP1"/>
<dbReference type="PANTHER" id="PTHR34045">
    <property type="entry name" value="OS03G0406300 PROTEIN"/>
    <property type="match status" value="1"/>
</dbReference>
<dbReference type="InterPro" id="IPR044683">
    <property type="entry name" value="LAZY"/>
</dbReference>
<dbReference type="GO" id="GO:0040008">
    <property type="term" value="P:regulation of growth"/>
    <property type="evidence" value="ECO:0007669"/>
    <property type="project" value="InterPro"/>
</dbReference>
<sequence>MKIFNWFQSKNNGKKRIHKQKSVTVTNHTLHQPCREEFNDWPIELLAIGTFGNNSLNKDFGNLNHQPSCPDHLEKLTPEEVGQLQKELKLLLCDSTSPDSAKGSTKDLVKFFDCLQRLEDDKENHLKQRNSIVCGKKQEVQLENTNSGISKKTLSFLLEKAFACRGRFTVPSPPLLRDPISQSKFEKLRLEKILRAIIHKKIFPQASSPRAVKKKYLDNGKIVETDSEDEAFETVKDGNKWDNSDSDCKFKWHNSSSTIYINMTSTCKKLSGQIRLKRGCSVH</sequence>
<organism evidence="3 4">
    <name type="scientific">Nicotiana tabacum</name>
    <name type="common">Common tobacco</name>
    <dbReference type="NCBI Taxonomy" id="4097"/>
    <lineage>
        <taxon>Eukaryota</taxon>
        <taxon>Viridiplantae</taxon>
        <taxon>Streptophyta</taxon>
        <taxon>Embryophyta</taxon>
        <taxon>Tracheophyta</taxon>
        <taxon>Spermatophyta</taxon>
        <taxon>Magnoliopsida</taxon>
        <taxon>eudicotyledons</taxon>
        <taxon>Gunneridae</taxon>
        <taxon>Pentapetalae</taxon>
        <taxon>asterids</taxon>
        <taxon>lamiids</taxon>
        <taxon>Solanales</taxon>
        <taxon>Solanaceae</taxon>
        <taxon>Nicotianoideae</taxon>
        <taxon>Nicotianeae</taxon>
        <taxon>Nicotiana</taxon>
    </lineage>
</organism>
<keyword evidence="3" id="KW-1185">Reference proteome</keyword>
<reference evidence="4" key="2">
    <citation type="submission" date="2025-08" db="UniProtKB">
        <authorList>
            <consortium name="RefSeq"/>
        </authorList>
    </citation>
    <scope>IDENTIFICATION</scope>
    <source>
        <tissue evidence="4">Leaf</tissue>
    </source>
</reference>
<reference evidence="3" key="1">
    <citation type="journal article" date="2014" name="Nat. Commun.">
        <title>The tobacco genome sequence and its comparison with those of tomato and potato.</title>
        <authorList>
            <person name="Sierro N."/>
            <person name="Battey J.N."/>
            <person name="Ouadi S."/>
            <person name="Bakaher N."/>
            <person name="Bovet L."/>
            <person name="Willig A."/>
            <person name="Goepfert S."/>
            <person name="Peitsch M.C."/>
            <person name="Ivanov N.V."/>
        </authorList>
    </citation>
    <scope>NUCLEOTIDE SEQUENCE [LARGE SCALE GENOMIC DNA]</scope>
</reference>
<evidence type="ECO:0000256" key="2">
    <source>
        <dbReference type="ARBA" id="ARBA00024198"/>
    </source>
</evidence>
<evidence type="ECO:0000313" key="4">
    <source>
        <dbReference type="RefSeq" id="XP_016466984.1"/>
    </source>
</evidence>
<dbReference type="AlphaFoldDB" id="A0A1S3ZRP1"/>
<dbReference type="RefSeq" id="XP_016466984.1">
    <property type="nucleotide sequence ID" value="XM_016611498.2"/>
</dbReference>
<dbReference type="KEGG" id="nta:107789637"/>